<keyword evidence="1" id="KW-0472">Membrane</keyword>
<protein>
    <submittedName>
        <fullName evidence="2">ABC-2 transporter permease</fullName>
    </submittedName>
</protein>
<keyword evidence="1" id="KW-0812">Transmembrane</keyword>
<dbReference type="Pfam" id="PF13346">
    <property type="entry name" value="ABC2_membrane_5"/>
    <property type="match status" value="1"/>
</dbReference>
<reference evidence="2" key="1">
    <citation type="submission" date="2021-10" db="EMBL/GenBank/DDBJ databases">
        <title>Collection of gut derived symbiotic bacterial strains cultured from healthy donors.</title>
        <authorList>
            <person name="Lin H."/>
            <person name="Littmann E."/>
            <person name="Claire K."/>
            <person name="Pamer E."/>
        </authorList>
    </citation>
    <scope>NUCLEOTIDE SEQUENCE</scope>
    <source>
        <strain evidence="2">MSK.23.4</strain>
    </source>
</reference>
<feature type="transmembrane region" description="Helical" evidence="1">
    <location>
        <begin position="105"/>
        <end position="127"/>
    </location>
</feature>
<feature type="non-terminal residue" evidence="2">
    <location>
        <position position="1"/>
    </location>
</feature>
<feature type="transmembrane region" description="Helical" evidence="1">
    <location>
        <begin position="173"/>
        <end position="198"/>
    </location>
</feature>
<dbReference type="Proteomes" id="UP001297422">
    <property type="component" value="Unassembled WGS sequence"/>
</dbReference>
<evidence type="ECO:0000313" key="2">
    <source>
        <dbReference type="EMBL" id="MCB5495792.1"/>
    </source>
</evidence>
<feature type="transmembrane region" description="Helical" evidence="1">
    <location>
        <begin position="139"/>
        <end position="161"/>
    </location>
</feature>
<comment type="caution">
    <text evidence="2">The sequence shown here is derived from an EMBL/GenBank/DDBJ whole genome shotgun (WGS) entry which is preliminary data.</text>
</comment>
<feature type="transmembrane region" description="Helical" evidence="1">
    <location>
        <begin position="38"/>
        <end position="71"/>
    </location>
</feature>
<dbReference type="RefSeq" id="WP_207718512.1">
    <property type="nucleotide sequence ID" value="NZ_JAAIMT010000078.1"/>
</dbReference>
<keyword evidence="1" id="KW-1133">Transmembrane helix</keyword>
<evidence type="ECO:0000313" key="3">
    <source>
        <dbReference type="Proteomes" id="UP001297422"/>
    </source>
</evidence>
<feature type="transmembrane region" description="Helical" evidence="1">
    <location>
        <begin position="204"/>
        <end position="224"/>
    </location>
</feature>
<proteinExistence type="predicted"/>
<accession>A0AAJ1B229</accession>
<sequence>VFFMTFCALSSAKGMDIKMNYSLKMARLDYFTCKPNIISYFTLIPVTIIFSFMSTSSIFIFNFTAAWFIALMSTNIFVVQEKNELERLYASLSLTTQNIVAGRYIYTYATFLLAYIFTTLVGVISIILKHESVNGLDIITSFSLSLFTFTAIIAIQLPLYFRYGYSKAKIYCLIPFVLVMLFVMLPSFIGSLANIISFAMEHDIFINILSILISLFILGVSYCFSIRGYKKRK</sequence>
<gene>
    <name evidence="2" type="ORF">LIQ10_19030</name>
</gene>
<dbReference type="InterPro" id="IPR025699">
    <property type="entry name" value="ABC2_memb-like"/>
</dbReference>
<name>A0AAJ1B229_MEDGN</name>
<dbReference type="EMBL" id="JAJBNC010000067">
    <property type="protein sequence ID" value="MCB5495792.1"/>
    <property type="molecule type" value="Genomic_DNA"/>
</dbReference>
<evidence type="ECO:0000256" key="1">
    <source>
        <dbReference type="SAM" id="Phobius"/>
    </source>
</evidence>
<dbReference type="AlphaFoldDB" id="A0AAJ1B229"/>
<organism evidence="2 3">
    <name type="scientific">Mediterraneibacter gnavus</name>
    <name type="common">Ruminococcus gnavus</name>
    <dbReference type="NCBI Taxonomy" id="33038"/>
    <lineage>
        <taxon>Bacteria</taxon>
        <taxon>Bacillati</taxon>
        <taxon>Bacillota</taxon>
        <taxon>Clostridia</taxon>
        <taxon>Lachnospirales</taxon>
        <taxon>Lachnospiraceae</taxon>
        <taxon>Mediterraneibacter</taxon>
    </lineage>
</organism>